<dbReference type="InterPro" id="IPR015943">
    <property type="entry name" value="WD40/YVTN_repeat-like_dom_sf"/>
</dbReference>
<feature type="compositionally biased region" description="Polar residues" evidence="1">
    <location>
        <begin position="858"/>
        <end position="887"/>
    </location>
</feature>
<dbReference type="SUPFAM" id="SSF50978">
    <property type="entry name" value="WD40 repeat-like"/>
    <property type="match status" value="2"/>
</dbReference>
<dbReference type="InterPro" id="IPR052779">
    <property type="entry name" value="WDR62"/>
</dbReference>
<feature type="compositionally biased region" description="Polar residues" evidence="1">
    <location>
        <begin position="769"/>
        <end position="779"/>
    </location>
</feature>
<proteinExistence type="predicted"/>
<feature type="region of interest" description="Disordered" evidence="1">
    <location>
        <begin position="275"/>
        <end position="294"/>
    </location>
</feature>
<reference evidence="2 3" key="1">
    <citation type="journal article" date="2018" name="Mycol. Prog.">
        <title>Coniella lustricola, a new species from submerged detritus.</title>
        <authorList>
            <person name="Raudabaugh D.B."/>
            <person name="Iturriaga T."/>
            <person name="Carver A."/>
            <person name="Mondo S."/>
            <person name="Pangilinan J."/>
            <person name="Lipzen A."/>
            <person name="He G."/>
            <person name="Amirebrahimi M."/>
            <person name="Grigoriev I.V."/>
            <person name="Miller A.N."/>
        </authorList>
    </citation>
    <scope>NUCLEOTIDE SEQUENCE [LARGE SCALE GENOMIC DNA]</scope>
    <source>
        <strain evidence="2 3">B22-T-1</strain>
    </source>
</reference>
<dbReference type="EMBL" id="KZ678418">
    <property type="protein sequence ID" value="PSR90562.1"/>
    <property type="molecule type" value="Genomic_DNA"/>
</dbReference>
<protein>
    <submittedName>
        <fullName evidence="2">WD40-repeat-containing domain protein</fullName>
    </submittedName>
</protein>
<dbReference type="OrthoDB" id="6252103at2759"/>
<dbReference type="InterPro" id="IPR001680">
    <property type="entry name" value="WD40_rpt"/>
</dbReference>
<dbReference type="PANTHER" id="PTHR45589">
    <property type="entry name" value="WD REPEAT DOMAIN 62, ISOFORM G"/>
    <property type="match status" value="1"/>
</dbReference>
<sequence>MVSTPPRHLKPKRSTGQLSSASTRSRSRIRPSTARLSLQRVVGNTCALPPAFASSTNYFAYVAGAAVVVVAVSQGDQVSQRFYRARPTVTPVFSVACAPQASPSSISDAALKTSHGKRRPGKVVRDVTIAVPIPQQTLPPKTWTSRERIKAATCVSISPDQRFLAVGETGYAPRVLVFSLEDGSSDIPLVSISEHGFGVKAVAWSNDGEWLASLGTVSDGFLYIWKIDFRTGSAILFQQNRCTANVTGMIWLRNYLITFGLRHVKAWKIADELHQPGSPSRAPQNPESPPQSLPRTLLGRNVVLGLSLETCFTCASAVDETRALLCSDSGYVCLLDGAGGHQMKLTQLTDLGFPLSCCVVEPAADQPVLWVGSRDGQFVSIGVDSMVHGSEAAVRSSLDNASVLAMGFTNGRLVTVDANRNIDISRTGTPPEAHFDASASIRLPGQNTPVLGVQSLNHSKSRSSPAFFTWSGSGRVLLWDLSGRIEEQLSFCVDEVHKDNEMETCNQLCVVAADEDGQIFAGGDRNGVLMIIHRESGEQILKVKAHSSEVTNIAVRYNASKALIATSSRDRTVQLFRQTSDGLLDLLQTLEFPARVNHLTLSSNDQLITSSMDHTVQIHDLKRGPTAIVAVPCKSITLRAAPTSVALDSETQTLLVSSADKSVHIFEIDSGRLHKTFKCADENTETAVLESLLLKPAKGGEAPLLFGFSNNDKSVRIYNREAGAFTNREWGHTESVSGIALVQDEDGGWKLVSVGSDGTIMVFDLEQSTSGTSSTSNLPSGAASCASGPPIRRVLSKPELTTFSGAMSLETDKSRGLPRATYSKQSQKDAPSSATRSRVGPVVSAKAKPNDLQPRRTAPNQEHSSFNVNCSTPTEPSRISSQSTSSGMIADSQVPGASHQVESLEVASDYICRQLRAYRNRLFSTTSVTAAALAELEAELRYTSIELNKRLTITSDDNANLADAVEGLSLGHDLGSDPA</sequence>
<dbReference type="Proteomes" id="UP000241462">
    <property type="component" value="Unassembled WGS sequence"/>
</dbReference>
<feature type="compositionally biased region" description="Polar residues" evidence="1">
    <location>
        <begin position="822"/>
        <end position="836"/>
    </location>
</feature>
<dbReference type="Gene3D" id="2.130.10.10">
    <property type="entry name" value="YVTN repeat-like/Quinoprotein amine dehydrogenase"/>
    <property type="match status" value="4"/>
</dbReference>
<feature type="region of interest" description="Disordered" evidence="1">
    <location>
        <begin position="1"/>
        <end position="31"/>
    </location>
</feature>
<evidence type="ECO:0000313" key="3">
    <source>
        <dbReference type="Proteomes" id="UP000241462"/>
    </source>
</evidence>
<feature type="region of interest" description="Disordered" evidence="1">
    <location>
        <begin position="769"/>
        <end position="790"/>
    </location>
</feature>
<dbReference type="PANTHER" id="PTHR45589:SF1">
    <property type="entry name" value="WD REPEAT DOMAIN 62, ISOFORM G"/>
    <property type="match status" value="1"/>
</dbReference>
<keyword evidence="3" id="KW-1185">Reference proteome</keyword>
<evidence type="ECO:0000256" key="1">
    <source>
        <dbReference type="SAM" id="MobiDB-lite"/>
    </source>
</evidence>
<dbReference type="AlphaFoldDB" id="A0A2T3ABR6"/>
<accession>A0A2T3ABR6</accession>
<feature type="region of interest" description="Disordered" evidence="1">
    <location>
        <begin position="805"/>
        <end position="892"/>
    </location>
</feature>
<dbReference type="InterPro" id="IPR036322">
    <property type="entry name" value="WD40_repeat_dom_sf"/>
</dbReference>
<dbReference type="SMART" id="SM00320">
    <property type="entry name" value="WD40"/>
    <property type="match status" value="8"/>
</dbReference>
<dbReference type="InParanoid" id="A0A2T3ABR6"/>
<dbReference type="Pfam" id="PF00400">
    <property type="entry name" value="WD40"/>
    <property type="match status" value="4"/>
</dbReference>
<gene>
    <name evidence="2" type="ORF">BD289DRAFT_213838</name>
</gene>
<name>A0A2T3ABR6_9PEZI</name>
<evidence type="ECO:0000313" key="2">
    <source>
        <dbReference type="EMBL" id="PSR90562.1"/>
    </source>
</evidence>
<feature type="compositionally biased region" description="Low complexity" evidence="1">
    <location>
        <begin position="19"/>
        <end position="31"/>
    </location>
</feature>
<organism evidence="2 3">
    <name type="scientific">Coniella lustricola</name>
    <dbReference type="NCBI Taxonomy" id="2025994"/>
    <lineage>
        <taxon>Eukaryota</taxon>
        <taxon>Fungi</taxon>
        <taxon>Dikarya</taxon>
        <taxon>Ascomycota</taxon>
        <taxon>Pezizomycotina</taxon>
        <taxon>Sordariomycetes</taxon>
        <taxon>Sordariomycetidae</taxon>
        <taxon>Diaporthales</taxon>
        <taxon>Schizoparmaceae</taxon>
        <taxon>Coniella</taxon>
    </lineage>
</organism>
<dbReference type="STRING" id="2025994.A0A2T3ABR6"/>